<dbReference type="InterPro" id="IPR050245">
    <property type="entry name" value="PrsA_foldase"/>
</dbReference>
<reference evidence="10 11" key="1">
    <citation type="submission" date="2016-07" db="EMBL/GenBank/DDBJ databases">
        <title>Genome analysis of Burkholderia fungorum ES3-20.</title>
        <authorList>
            <person name="Xu D."/>
            <person name="Yao R."/>
            <person name="Zheng S."/>
        </authorList>
    </citation>
    <scope>NUCLEOTIDE SEQUENCE [LARGE SCALE GENOMIC DNA]</scope>
    <source>
        <strain evidence="10 11">ES3-20</strain>
    </source>
</reference>
<keyword evidence="4 8" id="KW-0732">Signal</keyword>
<dbReference type="AlphaFoldDB" id="A0A420GFH9"/>
<feature type="domain" description="PpiC" evidence="9">
    <location>
        <begin position="135"/>
        <end position="234"/>
    </location>
</feature>
<evidence type="ECO:0000256" key="1">
    <source>
        <dbReference type="ARBA" id="ARBA00000971"/>
    </source>
</evidence>
<proteinExistence type="inferred from homology"/>
<dbReference type="PANTHER" id="PTHR47245:SF1">
    <property type="entry name" value="FOLDASE PROTEIN PRSA"/>
    <property type="match status" value="1"/>
</dbReference>
<comment type="catalytic activity">
    <reaction evidence="1">
        <text>[protein]-peptidylproline (omega=180) = [protein]-peptidylproline (omega=0)</text>
        <dbReference type="Rhea" id="RHEA:16237"/>
        <dbReference type="Rhea" id="RHEA-COMP:10747"/>
        <dbReference type="Rhea" id="RHEA-COMP:10748"/>
        <dbReference type="ChEBI" id="CHEBI:83833"/>
        <dbReference type="ChEBI" id="CHEBI:83834"/>
        <dbReference type="EC" id="5.2.1.8"/>
    </reaction>
</comment>
<dbReference type="PANTHER" id="PTHR47245">
    <property type="entry name" value="PEPTIDYLPROLYL ISOMERASE"/>
    <property type="match status" value="1"/>
</dbReference>
<evidence type="ECO:0000313" key="10">
    <source>
        <dbReference type="EMBL" id="RKF43934.1"/>
    </source>
</evidence>
<evidence type="ECO:0000259" key="9">
    <source>
        <dbReference type="PROSITE" id="PS50198"/>
    </source>
</evidence>
<dbReference type="SUPFAM" id="SSF54534">
    <property type="entry name" value="FKBP-like"/>
    <property type="match status" value="1"/>
</dbReference>
<dbReference type="InterPro" id="IPR046357">
    <property type="entry name" value="PPIase_dom_sf"/>
</dbReference>
<keyword evidence="6 7" id="KW-0413">Isomerase</keyword>
<dbReference type="Pfam" id="PF13145">
    <property type="entry name" value="Rotamase_2"/>
    <property type="match status" value="1"/>
</dbReference>
<feature type="chain" id="PRO_5018970642" description="peptidylprolyl isomerase" evidence="8">
    <location>
        <begin position="19"/>
        <end position="278"/>
    </location>
</feature>
<keyword evidence="5 7" id="KW-0697">Rotamase</keyword>
<dbReference type="Proteomes" id="UP000283709">
    <property type="component" value="Unassembled WGS sequence"/>
</dbReference>
<dbReference type="SUPFAM" id="SSF109998">
    <property type="entry name" value="Triger factor/SurA peptide-binding domain-like"/>
    <property type="match status" value="1"/>
</dbReference>
<sequence length="278" mass="29472">MLAFCLVTSATVSAQAIADSQSTATQTPMPAGTVAIVNDMAIPQAKLDEAVLLSRQPDTPQLRKTLTSQLVALELFRQEAEKQHYGTKPEVTQAMNAAKANAETALFLKENVHPEPVTDLQVKAQYDRIVASLGKDEYKPRIILVADDATAALVLGKLKSGVAFDQLAREYSIAPSKSAGGELAWVGFKTPLTDGQTQGVPLPIAQAVVQLPPGGVTPVPIVVGNARALVKLDAKRPTEVPAFDQAKAAIRQQLQTVALEKAAANLVAGLLKDARIQQ</sequence>
<evidence type="ECO:0000313" key="11">
    <source>
        <dbReference type="Proteomes" id="UP000283709"/>
    </source>
</evidence>
<evidence type="ECO:0000256" key="5">
    <source>
        <dbReference type="ARBA" id="ARBA00023110"/>
    </source>
</evidence>
<dbReference type="GO" id="GO:0003755">
    <property type="term" value="F:peptidyl-prolyl cis-trans isomerase activity"/>
    <property type="evidence" value="ECO:0007669"/>
    <property type="project" value="UniProtKB-KW"/>
</dbReference>
<evidence type="ECO:0000256" key="8">
    <source>
        <dbReference type="SAM" id="SignalP"/>
    </source>
</evidence>
<feature type="signal peptide" evidence="8">
    <location>
        <begin position="1"/>
        <end position="18"/>
    </location>
</feature>
<name>A0A420GFH9_9BURK</name>
<dbReference type="EC" id="5.2.1.8" evidence="3"/>
<evidence type="ECO:0000256" key="2">
    <source>
        <dbReference type="ARBA" id="ARBA00007656"/>
    </source>
</evidence>
<comment type="caution">
    <text evidence="10">The sequence shown here is derived from an EMBL/GenBank/DDBJ whole genome shotgun (WGS) entry which is preliminary data.</text>
</comment>
<accession>A0A420GFH9</accession>
<evidence type="ECO:0000256" key="7">
    <source>
        <dbReference type="PROSITE-ProRule" id="PRU00278"/>
    </source>
</evidence>
<dbReference type="EMBL" id="MCAS01000022">
    <property type="protein sequence ID" value="RKF43934.1"/>
    <property type="molecule type" value="Genomic_DNA"/>
</dbReference>
<gene>
    <name evidence="10" type="ORF">BCY88_30390</name>
</gene>
<dbReference type="Gene3D" id="3.10.50.40">
    <property type="match status" value="1"/>
</dbReference>
<evidence type="ECO:0000256" key="4">
    <source>
        <dbReference type="ARBA" id="ARBA00022729"/>
    </source>
</evidence>
<comment type="similarity">
    <text evidence="2">Belongs to the PpiC/parvulin rotamase family.</text>
</comment>
<dbReference type="InterPro" id="IPR000297">
    <property type="entry name" value="PPIase_PpiC"/>
</dbReference>
<organism evidence="10 11">
    <name type="scientific">Paraburkholderia fungorum</name>
    <dbReference type="NCBI Taxonomy" id="134537"/>
    <lineage>
        <taxon>Bacteria</taxon>
        <taxon>Pseudomonadati</taxon>
        <taxon>Pseudomonadota</taxon>
        <taxon>Betaproteobacteria</taxon>
        <taxon>Burkholderiales</taxon>
        <taxon>Burkholderiaceae</taxon>
        <taxon>Paraburkholderia</taxon>
    </lineage>
</organism>
<evidence type="ECO:0000256" key="3">
    <source>
        <dbReference type="ARBA" id="ARBA00013194"/>
    </source>
</evidence>
<dbReference type="InterPro" id="IPR027304">
    <property type="entry name" value="Trigger_fact/SurA_dom_sf"/>
</dbReference>
<protein>
    <recommendedName>
        <fullName evidence="3">peptidylprolyl isomerase</fullName>
        <ecNumber evidence="3">5.2.1.8</ecNumber>
    </recommendedName>
</protein>
<dbReference type="PROSITE" id="PS50198">
    <property type="entry name" value="PPIC_PPIASE_2"/>
    <property type="match status" value="1"/>
</dbReference>
<evidence type="ECO:0000256" key="6">
    <source>
        <dbReference type="ARBA" id="ARBA00023235"/>
    </source>
</evidence>